<evidence type="ECO:0000256" key="4">
    <source>
        <dbReference type="ARBA" id="ARBA00022728"/>
    </source>
</evidence>
<feature type="transmembrane region" description="Helical" evidence="8">
    <location>
        <begin position="588"/>
        <end position="609"/>
    </location>
</feature>
<feature type="transmembrane region" description="Helical" evidence="8">
    <location>
        <begin position="504"/>
        <end position="522"/>
    </location>
</feature>
<evidence type="ECO:0000256" key="7">
    <source>
        <dbReference type="SAM" id="MobiDB-lite"/>
    </source>
</evidence>
<dbReference type="Proteomes" id="UP000237271">
    <property type="component" value="Unassembled WGS sequence"/>
</dbReference>
<keyword evidence="8" id="KW-0472">Membrane</keyword>
<dbReference type="InterPro" id="IPR051372">
    <property type="entry name" value="CWC21"/>
</dbReference>
<dbReference type="EMBL" id="NCKW01017249">
    <property type="protein sequence ID" value="POM59276.1"/>
    <property type="molecule type" value="Genomic_DNA"/>
</dbReference>
<feature type="compositionally biased region" description="Basic and acidic residues" evidence="7">
    <location>
        <begin position="412"/>
        <end position="426"/>
    </location>
</feature>
<feature type="region of interest" description="Disordered" evidence="7">
    <location>
        <begin position="539"/>
        <end position="563"/>
    </location>
</feature>
<comment type="similarity">
    <text evidence="2">Belongs to the CWC21 family.</text>
</comment>
<protein>
    <recommendedName>
        <fullName evidence="9">CWF21 domain-containing protein</fullName>
    </recommendedName>
</protein>
<feature type="non-terminal residue" evidence="10">
    <location>
        <position position="630"/>
    </location>
</feature>
<feature type="compositionally biased region" description="Basic and acidic residues" evidence="7">
    <location>
        <begin position="380"/>
        <end position="404"/>
    </location>
</feature>
<feature type="compositionally biased region" description="Polar residues" evidence="7">
    <location>
        <begin position="452"/>
        <end position="461"/>
    </location>
</feature>
<dbReference type="OrthoDB" id="10267305at2759"/>
<feature type="compositionally biased region" description="Basic and acidic residues" evidence="7">
    <location>
        <begin position="219"/>
        <end position="232"/>
    </location>
</feature>
<feature type="compositionally biased region" description="Polar residues" evidence="7">
    <location>
        <begin position="29"/>
        <end position="41"/>
    </location>
</feature>
<dbReference type="GO" id="GO:0005681">
    <property type="term" value="C:spliceosomal complex"/>
    <property type="evidence" value="ECO:0007669"/>
    <property type="project" value="UniProtKB-KW"/>
</dbReference>
<feature type="region of interest" description="Disordered" evidence="7">
    <location>
        <begin position="29"/>
        <end position="61"/>
    </location>
</feature>
<feature type="domain" description="CWF21" evidence="9">
    <location>
        <begin position="64"/>
        <end position="106"/>
    </location>
</feature>
<comment type="caution">
    <text evidence="10">The sequence shown here is derived from an EMBL/GenBank/DDBJ whole genome shotgun (WGS) entry which is preliminary data.</text>
</comment>
<dbReference type="GO" id="GO:0006397">
    <property type="term" value="P:mRNA processing"/>
    <property type="evidence" value="ECO:0007669"/>
    <property type="project" value="UniProtKB-KW"/>
</dbReference>
<feature type="compositionally biased region" description="Basic residues" evidence="7">
    <location>
        <begin position="325"/>
        <end position="337"/>
    </location>
</feature>
<evidence type="ECO:0000256" key="8">
    <source>
        <dbReference type="SAM" id="Phobius"/>
    </source>
</evidence>
<proteinExistence type="inferred from homology"/>
<reference evidence="10 11" key="1">
    <citation type="journal article" date="2017" name="Genome Biol. Evol.">
        <title>Phytophthora megakarya and P. palmivora, closely related causal agents of cacao black pod rot, underwent increases in genome sizes and gene numbers by different mechanisms.</title>
        <authorList>
            <person name="Ali S.S."/>
            <person name="Shao J."/>
            <person name="Lary D.J."/>
            <person name="Kronmiller B."/>
            <person name="Shen D."/>
            <person name="Strem M.D."/>
            <person name="Amoako-Attah I."/>
            <person name="Akrofi A.Y."/>
            <person name="Begoude B.A."/>
            <person name="Ten Hoopen G.M."/>
            <person name="Coulibaly K."/>
            <person name="Kebe B.I."/>
            <person name="Melnick R.L."/>
            <person name="Guiltinan M.J."/>
            <person name="Tyler B.M."/>
            <person name="Meinhardt L.W."/>
            <person name="Bailey B.A."/>
        </authorList>
    </citation>
    <scope>NUCLEOTIDE SEQUENCE [LARGE SCALE GENOMIC DNA]</scope>
    <source>
        <strain evidence="11">sbr112.9</strain>
    </source>
</reference>
<sequence length="630" mass="70289">MYNGIGLRTVRGSGTNGYVQRNLSYVNASRTRQTLARNQRGGSSGDFASRGGARNRPPPNADILLHEQKRKVELQLLEMSLEMEERGCDPEEIQDKVKRERERLVARLSDGVNKGREKNKDVESSHARQRRKEEENKRIKNAFGIATDYVAGESFDPEMQERRRLERKEKREQERSSTTETEGERREGGEDERETRAFPFSSLQIEAKIGLSQPRPTHRSREDTKPRRDAKSHSRSPANGRRSRRSSTAVERKRRSVSSSSSGSSRSRSSSASSRSRSRSRSRKARKERLDNKGSGVKNETKRSRLRSTTDSESSSGSDSDRSRSRGRKRSRGKKTKATKEKVEEEKLAVNISPARSAILKGEHKVLNLSGRSASLANDESPHKSVKEESKSCASPAHEKDGKRPSVASEKQGVKPELLVEKKAENGDSLPDGLPVHVKKEEKTDVPHVSGRSRSPVVTSRTESRKRKFRSESPADRRRRGRKTSRSPRRRRVHSRSSSRSRSISFAIILVGFITVALALSFEISFPINIPDDGRQFLSETGASSSSSGLPAASTTTSGGCSRELQRRFPRVRRCIGRVSIALPTSRAASGLTVIAALLMVGIVGTFALHQMMSPEIEALTQQRETLKDD</sequence>
<feature type="compositionally biased region" description="Basic and acidic residues" evidence="7">
    <location>
        <begin position="113"/>
        <end position="138"/>
    </location>
</feature>
<dbReference type="AlphaFoldDB" id="A0A2P4X154"/>
<dbReference type="GO" id="GO:0008380">
    <property type="term" value="P:RNA splicing"/>
    <property type="evidence" value="ECO:0007669"/>
    <property type="project" value="UniProtKB-KW"/>
</dbReference>
<feature type="compositionally biased region" description="Low complexity" evidence="7">
    <location>
        <begin position="307"/>
        <end position="318"/>
    </location>
</feature>
<evidence type="ECO:0000259" key="9">
    <source>
        <dbReference type="Pfam" id="PF08312"/>
    </source>
</evidence>
<feature type="compositionally biased region" description="Basic and acidic residues" evidence="7">
    <location>
        <begin position="338"/>
        <end position="348"/>
    </location>
</feature>
<feature type="compositionally biased region" description="Low complexity" evidence="7">
    <location>
        <begin position="539"/>
        <end position="560"/>
    </location>
</feature>
<comment type="subcellular location">
    <subcellularLocation>
        <location evidence="1">Nucleus</location>
    </subcellularLocation>
</comment>
<dbReference type="InterPro" id="IPR013170">
    <property type="entry name" value="mRNA_splic_Cwf21_dom"/>
</dbReference>
<feature type="region of interest" description="Disordered" evidence="7">
    <location>
        <begin position="106"/>
        <end position="497"/>
    </location>
</feature>
<keyword evidence="11" id="KW-1185">Reference proteome</keyword>
<name>A0A2P4X154_9STRA</name>
<keyword evidence="8" id="KW-1133">Transmembrane helix</keyword>
<accession>A0A2P4X154</accession>
<keyword evidence="8" id="KW-0812">Transmembrane</keyword>
<evidence type="ECO:0000256" key="6">
    <source>
        <dbReference type="ARBA" id="ARBA00023242"/>
    </source>
</evidence>
<evidence type="ECO:0000256" key="5">
    <source>
        <dbReference type="ARBA" id="ARBA00023187"/>
    </source>
</evidence>
<evidence type="ECO:0000256" key="2">
    <source>
        <dbReference type="ARBA" id="ARBA00005954"/>
    </source>
</evidence>
<dbReference type="PANTHER" id="PTHR36562:SF5">
    <property type="entry name" value="SERINE_ARGININE REPETITIVE MATRIX 2"/>
    <property type="match status" value="1"/>
</dbReference>
<gene>
    <name evidence="10" type="ORF">PHPALM_32023</name>
</gene>
<evidence type="ECO:0000313" key="11">
    <source>
        <dbReference type="Proteomes" id="UP000237271"/>
    </source>
</evidence>
<dbReference type="PANTHER" id="PTHR36562">
    <property type="entry name" value="SERINE/ARGININE REPETITIVE MATRIX 2"/>
    <property type="match status" value="1"/>
</dbReference>
<keyword evidence="6" id="KW-0539">Nucleus</keyword>
<feature type="compositionally biased region" description="Basic and acidic residues" evidence="7">
    <location>
        <begin position="159"/>
        <end position="196"/>
    </location>
</feature>
<evidence type="ECO:0000313" key="10">
    <source>
        <dbReference type="EMBL" id="POM59276.1"/>
    </source>
</evidence>
<feature type="compositionally biased region" description="Basic residues" evidence="7">
    <location>
        <begin position="276"/>
        <end position="287"/>
    </location>
</feature>
<dbReference type="CDD" id="cd21372">
    <property type="entry name" value="cwf21_CWC21-like"/>
    <property type="match status" value="1"/>
</dbReference>
<feature type="compositionally biased region" description="Basic residues" evidence="7">
    <location>
        <begin position="477"/>
        <end position="497"/>
    </location>
</feature>
<evidence type="ECO:0000256" key="1">
    <source>
        <dbReference type="ARBA" id="ARBA00004123"/>
    </source>
</evidence>
<keyword evidence="5" id="KW-0508">mRNA splicing</keyword>
<feature type="compositionally biased region" description="Low complexity" evidence="7">
    <location>
        <begin position="257"/>
        <end position="275"/>
    </location>
</feature>
<keyword evidence="4" id="KW-0747">Spliceosome</keyword>
<dbReference type="Pfam" id="PF08312">
    <property type="entry name" value="cwf21"/>
    <property type="match status" value="1"/>
</dbReference>
<organism evidence="10 11">
    <name type="scientific">Phytophthora palmivora</name>
    <dbReference type="NCBI Taxonomy" id="4796"/>
    <lineage>
        <taxon>Eukaryota</taxon>
        <taxon>Sar</taxon>
        <taxon>Stramenopiles</taxon>
        <taxon>Oomycota</taxon>
        <taxon>Peronosporomycetes</taxon>
        <taxon>Peronosporales</taxon>
        <taxon>Peronosporaceae</taxon>
        <taxon>Phytophthora</taxon>
    </lineage>
</organism>
<keyword evidence="3" id="KW-0507">mRNA processing</keyword>
<evidence type="ECO:0000256" key="3">
    <source>
        <dbReference type="ARBA" id="ARBA00022664"/>
    </source>
</evidence>